<gene>
    <name evidence="1" type="ORF">J2Z21_009559</name>
</gene>
<reference evidence="1 2" key="1">
    <citation type="submission" date="2021-03" db="EMBL/GenBank/DDBJ databases">
        <title>Genomic Encyclopedia of Type Strains, Phase IV (KMG-IV): sequencing the most valuable type-strain genomes for metagenomic binning, comparative biology and taxonomic classification.</title>
        <authorList>
            <person name="Goeker M."/>
        </authorList>
    </citation>
    <scope>NUCLEOTIDE SEQUENCE [LARGE SCALE GENOMIC DNA]</scope>
    <source>
        <strain evidence="1 2">DSM 40499</strain>
    </source>
</reference>
<evidence type="ECO:0000313" key="1">
    <source>
        <dbReference type="EMBL" id="MBP2056540.1"/>
    </source>
</evidence>
<accession>A0ABS4MA44</accession>
<proteinExistence type="predicted"/>
<dbReference type="Proteomes" id="UP001519309">
    <property type="component" value="Unassembled WGS sequence"/>
</dbReference>
<keyword evidence="2" id="KW-1185">Reference proteome</keyword>
<name>A0ABS4MA44_9ACTN</name>
<dbReference type="EMBL" id="JAGGLP010000050">
    <property type="protein sequence ID" value="MBP2056540.1"/>
    <property type="molecule type" value="Genomic_DNA"/>
</dbReference>
<protein>
    <submittedName>
        <fullName evidence="1">Uncharacterized protein</fullName>
    </submittedName>
</protein>
<organism evidence="1 2">
    <name type="scientific">Streptomyces griseochromogenes</name>
    <dbReference type="NCBI Taxonomy" id="68214"/>
    <lineage>
        <taxon>Bacteria</taxon>
        <taxon>Bacillati</taxon>
        <taxon>Actinomycetota</taxon>
        <taxon>Actinomycetes</taxon>
        <taxon>Kitasatosporales</taxon>
        <taxon>Streptomycetaceae</taxon>
        <taxon>Streptomyces</taxon>
    </lineage>
</organism>
<dbReference type="RefSeq" id="WP_159399938.1">
    <property type="nucleotide sequence ID" value="NZ_CP016279.1"/>
</dbReference>
<comment type="caution">
    <text evidence="1">The sequence shown here is derived from an EMBL/GenBank/DDBJ whole genome shotgun (WGS) entry which is preliminary data.</text>
</comment>
<evidence type="ECO:0000313" key="2">
    <source>
        <dbReference type="Proteomes" id="UP001519309"/>
    </source>
</evidence>
<sequence>MSYTADLLDGLARLLAEHCVAVHHASAAVQAGGDQIAAAADSAGQ</sequence>